<dbReference type="Proteomes" id="UP000823399">
    <property type="component" value="Unassembled WGS sequence"/>
</dbReference>
<feature type="domain" description="Peptidase M13 C-terminal" evidence="2">
    <location>
        <begin position="67"/>
        <end position="162"/>
    </location>
</feature>
<dbReference type="Pfam" id="PF01431">
    <property type="entry name" value="Peptidase_M13"/>
    <property type="match status" value="1"/>
</dbReference>
<evidence type="ECO:0000256" key="1">
    <source>
        <dbReference type="ARBA" id="ARBA00007357"/>
    </source>
</evidence>
<dbReference type="GO" id="GO:0016485">
    <property type="term" value="P:protein processing"/>
    <property type="evidence" value="ECO:0007669"/>
    <property type="project" value="TreeGrafter"/>
</dbReference>
<comment type="caution">
    <text evidence="3">The sequence shown here is derived from an EMBL/GenBank/DDBJ whole genome shotgun (WGS) entry which is preliminary data.</text>
</comment>
<evidence type="ECO:0000313" key="4">
    <source>
        <dbReference type="Proteomes" id="UP000823399"/>
    </source>
</evidence>
<proteinExistence type="inferred from homology"/>
<dbReference type="InterPro" id="IPR000718">
    <property type="entry name" value="Peptidase_M13"/>
</dbReference>
<reference evidence="3" key="1">
    <citation type="journal article" date="2020" name="New Phytol.">
        <title>Comparative genomics reveals dynamic genome evolution in host specialist ectomycorrhizal fungi.</title>
        <authorList>
            <person name="Lofgren L.A."/>
            <person name="Nguyen N.H."/>
            <person name="Vilgalys R."/>
            <person name="Ruytinx J."/>
            <person name="Liao H.L."/>
            <person name="Branco S."/>
            <person name="Kuo A."/>
            <person name="LaButti K."/>
            <person name="Lipzen A."/>
            <person name="Andreopoulos W."/>
            <person name="Pangilinan J."/>
            <person name="Riley R."/>
            <person name="Hundley H."/>
            <person name="Na H."/>
            <person name="Barry K."/>
            <person name="Grigoriev I.V."/>
            <person name="Stajich J.E."/>
            <person name="Kennedy P.G."/>
        </authorList>
    </citation>
    <scope>NUCLEOTIDE SEQUENCE</scope>
    <source>
        <strain evidence="3">FC423</strain>
    </source>
</reference>
<evidence type="ECO:0000313" key="3">
    <source>
        <dbReference type="EMBL" id="KAG2112545.1"/>
    </source>
</evidence>
<name>A0A9P7FDC4_9AGAM</name>
<dbReference type="GO" id="GO:0005886">
    <property type="term" value="C:plasma membrane"/>
    <property type="evidence" value="ECO:0007669"/>
    <property type="project" value="TreeGrafter"/>
</dbReference>
<comment type="similarity">
    <text evidence="1">Belongs to the peptidase M13 family.</text>
</comment>
<dbReference type="GeneID" id="64700561"/>
<dbReference type="OrthoDB" id="6475849at2759"/>
<dbReference type="AlphaFoldDB" id="A0A9P7FDC4"/>
<dbReference type="PANTHER" id="PTHR11733:SF167">
    <property type="entry name" value="FI17812P1-RELATED"/>
    <property type="match status" value="1"/>
</dbReference>
<sequence length="169" mass="19234">MRMSSVVDTFFENMLSDAASDMYKMWQKVGKERNSDEWEMTPATVNAYYNPPANEVDSYCQGARLTKNKNVFPAGILQPPFFSESWLGYLSYGSFGMVAAHELTHAFDSSGRLSNQQGKLEEWWSRQTSDAYQIRQDCIVEQYSSYTVEDGKGGIIHVNGNLYVYGRDV</sequence>
<dbReference type="InterPro" id="IPR024079">
    <property type="entry name" value="MetalloPept_cat_dom_sf"/>
</dbReference>
<dbReference type="PRINTS" id="PR00786">
    <property type="entry name" value="NEPRILYSIN"/>
</dbReference>
<dbReference type="Gene3D" id="3.40.390.10">
    <property type="entry name" value="Collagenase (Catalytic Domain)"/>
    <property type="match status" value="1"/>
</dbReference>
<dbReference type="PANTHER" id="PTHR11733">
    <property type="entry name" value="ZINC METALLOPROTEASE FAMILY M13 NEPRILYSIN-RELATED"/>
    <property type="match status" value="1"/>
</dbReference>
<dbReference type="EMBL" id="JABBWM010000014">
    <property type="protein sequence ID" value="KAG2112545.1"/>
    <property type="molecule type" value="Genomic_DNA"/>
</dbReference>
<dbReference type="GO" id="GO:0004222">
    <property type="term" value="F:metalloendopeptidase activity"/>
    <property type="evidence" value="ECO:0007669"/>
    <property type="project" value="InterPro"/>
</dbReference>
<gene>
    <name evidence="3" type="ORF">F5147DRAFT_71117</name>
</gene>
<dbReference type="Gene3D" id="1.10.1380.10">
    <property type="entry name" value="Neutral endopeptidase , domain2"/>
    <property type="match status" value="1"/>
</dbReference>
<dbReference type="PROSITE" id="PS51885">
    <property type="entry name" value="NEPRILYSIN"/>
    <property type="match status" value="1"/>
</dbReference>
<dbReference type="SUPFAM" id="SSF55486">
    <property type="entry name" value="Metalloproteases ('zincins'), catalytic domain"/>
    <property type="match status" value="1"/>
</dbReference>
<dbReference type="InterPro" id="IPR018497">
    <property type="entry name" value="Peptidase_M13_C"/>
</dbReference>
<keyword evidence="4" id="KW-1185">Reference proteome</keyword>
<dbReference type="RefSeq" id="XP_041295344.1">
    <property type="nucleotide sequence ID" value="XM_041438302.1"/>
</dbReference>
<protein>
    <recommendedName>
        <fullName evidence="2">Peptidase M13 C-terminal domain-containing protein</fullName>
    </recommendedName>
</protein>
<organism evidence="3 4">
    <name type="scientific">Suillus discolor</name>
    <dbReference type="NCBI Taxonomy" id="1912936"/>
    <lineage>
        <taxon>Eukaryota</taxon>
        <taxon>Fungi</taxon>
        <taxon>Dikarya</taxon>
        <taxon>Basidiomycota</taxon>
        <taxon>Agaricomycotina</taxon>
        <taxon>Agaricomycetes</taxon>
        <taxon>Agaricomycetidae</taxon>
        <taxon>Boletales</taxon>
        <taxon>Suillineae</taxon>
        <taxon>Suillaceae</taxon>
        <taxon>Suillus</taxon>
    </lineage>
</organism>
<dbReference type="InterPro" id="IPR042089">
    <property type="entry name" value="Peptidase_M13_dom_2"/>
</dbReference>
<evidence type="ECO:0000259" key="2">
    <source>
        <dbReference type="Pfam" id="PF01431"/>
    </source>
</evidence>
<accession>A0A9P7FDC4</accession>